<sequence>MEWTRGPLIGRGSSATVFTATCPHSGRLFAVKSSELSLSSSLQREQTFLSQFSSPQLVNYIGFDVTKENDKTMYNLFIQYIPGGTLCDAILSCGGSLSEPMIRFCTREILLGLEYLHSNGVVHCDIKGRNILMARDGPKIADLGCARFSGDCATSTFSGTPMFMGPEVARGEEQGYAADIWALGCTVIEMAMGHGPWDDVDDPVLALYRIGFSDDVPEFPMWLAEEGKDFLSKCLRRDPRERWTAIQLLQHPFLNGLDTGSKRVDECGTKSPISVLLDLDFWDSSVVVSKENEMHFNDGKTLSSPADRIRILSTGCSGSSLDQPDWTGDENWIMVRCNGPEVNSSSGIQNDQSSYGSSLIEEEKERSPDNIVIVIVIQVA</sequence>
<evidence type="ECO:0000313" key="9">
    <source>
        <dbReference type="EMBL" id="KAK6946973.1"/>
    </source>
</evidence>
<dbReference type="CDD" id="cd06606">
    <property type="entry name" value="STKc_MAPKKK"/>
    <property type="match status" value="1"/>
</dbReference>
<dbReference type="AlphaFoldDB" id="A0AAN8W679"/>
<dbReference type="PROSITE" id="PS00107">
    <property type="entry name" value="PROTEIN_KINASE_ATP"/>
    <property type="match status" value="1"/>
</dbReference>
<accession>A0AAN8W679</accession>
<protein>
    <submittedName>
        <fullName evidence="9">Protein kinase domain</fullName>
    </submittedName>
</protein>
<evidence type="ECO:0000256" key="3">
    <source>
        <dbReference type="ARBA" id="ARBA00022777"/>
    </source>
</evidence>
<feature type="binding site" evidence="5">
    <location>
        <position position="32"/>
    </location>
    <ligand>
        <name>ATP</name>
        <dbReference type="ChEBI" id="CHEBI:30616"/>
    </ligand>
</feature>
<dbReference type="EMBL" id="JBAMMX010000001">
    <property type="protein sequence ID" value="KAK6946973.1"/>
    <property type="molecule type" value="Genomic_DNA"/>
</dbReference>
<organism evidence="9 10">
    <name type="scientific">Dillenia turbinata</name>
    <dbReference type="NCBI Taxonomy" id="194707"/>
    <lineage>
        <taxon>Eukaryota</taxon>
        <taxon>Viridiplantae</taxon>
        <taxon>Streptophyta</taxon>
        <taxon>Embryophyta</taxon>
        <taxon>Tracheophyta</taxon>
        <taxon>Spermatophyta</taxon>
        <taxon>Magnoliopsida</taxon>
        <taxon>eudicotyledons</taxon>
        <taxon>Gunneridae</taxon>
        <taxon>Pentapetalae</taxon>
        <taxon>Dilleniales</taxon>
        <taxon>Dilleniaceae</taxon>
        <taxon>Dillenia</taxon>
    </lineage>
</organism>
<dbReference type="PANTHER" id="PTHR48011:SF76">
    <property type="entry name" value="MITOGEN-ACTIVATED PROTEIN KINASE KINASE KINASE 15"/>
    <property type="match status" value="1"/>
</dbReference>
<feature type="compositionally biased region" description="Polar residues" evidence="7">
    <location>
        <begin position="343"/>
        <end position="357"/>
    </location>
</feature>
<dbReference type="SMART" id="SM00220">
    <property type="entry name" value="S_TKc"/>
    <property type="match status" value="1"/>
</dbReference>
<dbReference type="InterPro" id="IPR011009">
    <property type="entry name" value="Kinase-like_dom_sf"/>
</dbReference>
<dbReference type="InterPro" id="IPR052751">
    <property type="entry name" value="Plant_MAPKKK"/>
</dbReference>
<dbReference type="PANTHER" id="PTHR48011">
    <property type="entry name" value="CCR4-NOT TRANSCRIPTIONAL COMPLEX SUBUNIT CAF120-RELATED"/>
    <property type="match status" value="1"/>
</dbReference>
<dbReference type="Proteomes" id="UP001370490">
    <property type="component" value="Unassembled WGS sequence"/>
</dbReference>
<evidence type="ECO:0000256" key="4">
    <source>
        <dbReference type="ARBA" id="ARBA00022840"/>
    </source>
</evidence>
<feature type="region of interest" description="Disordered" evidence="7">
    <location>
        <begin position="343"/>
        <end position="362"/>
    </location>
</feature>
<dbReference type="InterPro" id="IPR017441">
    <property type="entry name" value="Protein_kinase_ATP_BS"/>
</dbReference>
<keyword evidence="10" id="KW-1185">Reference proteome</keyword>
<evidence type="ECO:0000256" key="7">
    <source>
        <dbReference type="SAM" id="MobiDB-lite"/>
    </source>
</evidence>
<dbReference type="GO" id="GO:0007165">
    <property type="term" value="P:signal transduction"/>
    <property type="evidence" value="ECO:0007669"/>
    <property type="project" value="TreeGrafter"/>
</dbReference>
<keyword evidence="6" id="KW-0723">Serine/threonine-protein kinase</keyword>
<dbReference type="InterPro" id="IPR008271">
    <property type="entry name" value="Ser/Thr_kinase_AS"/>
</dbReference>
<keyword evidence="4 5" id="KW-0067">ATP-binding</keyword>
<name>A0AAN8W679_9MAGN</name>
<dbReference type="InterPro" id="IPR000719">
    <property type="entry name" value="Prot_kinase_dom"/>
</dbReference>
<dbReference type="GO" id="GO:0005524">
    <property type="term" value="F:ATP binding"/>
    <property type="evidence" value="ECO:0007669"/>
    <property type="project" value="UniProtKB-UniRule"/>
</dbReference>
<proteinExistence type="inferred from homology"/>
<dbReference type="GO" id="GO:0004674">
    <property type="term" value="F:protein serine/threonine kinase activity"/>
    <property type="evidence" value="ECO:0007669"/>
    <property type="project" value="UniProtKB-KW"/>
</dbReference>
<dbReference type="SUPFAM" id="SSF56112">
    <property type="entry name" value="Protein kinase-like (PK-like)"/>
    <property type="match status" value="1"/>
</dbReference>
<evidence type="ECO:0000256" key="2">
    <source>
        <dbReference type="ARBA" id="ARBA00022741"/>
    </source>
</evidence>
<evidence type="ECO:0000256" key="1">
    <source>
        <dbReference type="ARBA" id="ARBA00022679"/>
    </source>
</evidence>
<evidence type="ECO:0000313" key="10">
    <source>
        <dbReference type="Proteomes" id="UP001370490"/>
    </source>
</evidence>
<evidence type="ECO:0000256" key="5">
    <source>
        <dbReference type="PROSITE-ProRule" id="PRU10141"/>
    </source>
</evidence>
<reference evidence="9 10" key="1">
    <citation type="submission" date="2023-12" db="EMBL/GenBank/DDBJ databases">
        <title>A high-quality genome assembly for Dillenia turbinata (Dilleniales).</title>
        <authorList>
            <person name="Chanderbali A."/>
        </authorList>
    </citation>
    <scope>NUCLEOTIDE SEQUENCE [LARGE SCALE GENOMIC DNA]</scope>
    <source>
        <strain evidence="9">LSX21</strain>
        <tissue evidence="9">Leaf</tissue>
    </source>
</reference>
<evidence type="ECO:0000256" key="6">
    <source>
        <dbReference type="RuleBase" id="RU000304"/>
    </source>
</evidence>
<keyword evidence="3 9" id="KW-0418">Kinase</keyword>
<keyword evidence="2 5" id="KW-0547">Nucleotide-binding</keyword>
<keyword evidence="1" id="KW-0808">Transferase</keyword>
<dbReference type="PROSITE" id="PS00108">
    <property type="entry name" value="PROTEIN_KINASE_ST"/>
    <property type="match status" value="1"/>
</dbReference>
<dbReference type="PROSITE" id="PS50011">
    <property type="entry name" value="PROTEIN_KINASE_DOM"/>
    <property type="match status" value="1"/>
</dbReference>
<dbReference type="Pfam" id="PF00069">
    <property type="entry name" value="Pkinase"/>
    <property type="match status" value="1"/>
</dbReference>
<comment type="similarity">
    <text evidence="6">Belongs to the protein kinase superfamily.</text>
</comment>
<comment type="caution">
    <text evidence="9">The sequence shown here is derived from an EMBL/GenBank/DDBJ whole genome shotgun (WGS) entry which is preliminary data.</text>
</comment>
<feature type="domain" description="Protein kinase" evidence="8">
    <location>
        <begin position="3"/>
        <end position="254"/>
    </location>
</feature>
<gene>
    <name evidence="9" type="ORF">RJ641_000446</name>
</gene>
<dbReference type="Gene3D" id="1.10.510.10">
    <property type="entry name" value="Transferase(Phosphotransferase) domain 1"/>
    <property type="match status" value="1"/>
</dbReference>
<evidence type="ECO:0000259" key="8">
    <source>
        <dbReference type="PROSITE" id="PS50011"/>
    </source>
</evidence>